<organism evidence="3">
    <name type="scientific">Perkinsus marinus (strain ATCC 50983 / TXsc)</name>
    <dbReference type="NCBI Taxonomy" id="423536"/>
    <lineage>
        <taxon>Eukaryota</taxon>
        <taxon>Sar</taxon>
        <taxon>Alveolata</taxon>
        <taxon>Perkinsozoa</taxon>
        <taxon>Perkinsea</taxon>
        <taxon>Perkinsida</taxon>
        <taxon>Perkinsidae</taxon>
        <taxon>Perkinsus</taxon>
    </lineage>
</organism>
<dbReference type="InterPro" id="IPR000477">
    <property type="entry name" value="RT_dom"/>
</dbReference>
<dbReference type="AlphaFoldDB" id="C5K8N4"/>
<dbReference type="InterPro" id="IPR052055">
    <property type="entry name" value="Hepadnavirus_pol/RT"/>
</dbReference>
<gene>
    <name evidence="2" type="ORF">Pmar_PMAR028707</name>
</gene>
<dbReference type="InParanoid" id="C5K8N4"/>
<name>C5K8N4_PERM5</name>
<keyword evidence="3" id="KW-1185">Reference proteome</keyword>
<evidence type="ECO:0000313" key="2">
    <source>
        <dbReference type="EMBL" id="EER19241.1"/>
    </source>
</evidence>
<dbReference type="OrthoDB" id="445734at2759"/>
<feature type="domain" description="Reverse transcriptase" evidence="1">
    <location>
        <begin position="83"/>
        <end position="295"/>
    </location>
</feature>
<protein>
    <recommendedName>
        <fullName evidence="1">Reverse transcriptase domain-containing protein</fullName>
    </recommendedName>
</protein>
<dbReference type="PROSITE" id="PS50878">
    <property type="entry name" value="RT_POL"/>
    <property type="match status" value="1"/>
</dbReference>
<dbReference type="InterPro" id="IPR043502">
    <property type="entry name" value="DNA/RNA_pol_sf"/>
</dbReference>
<dbReference type="PANTHER" id="PTHR33050">
    <property type="entry name" value="REVERSE TRANSCRIPTASE DOMAIN-CONTAINING PROTEIN"/>
    <property type="match status" value="1"/>
</dbReference>
<dbReference type="EMBL" id="GG671131">
    <property type="protein sequence ID" value="EER19241.1"/>
    <property type="molecule type" value="Genomic_DNA"/>
</dbReference>
<sequence length="487" mass="54020">MATNDPDSHLFVEIDQGLNLGVDPPIPPTGVFHEAKSEKDLDKSMEVFNLKRAYRNFSSVEAQPEVCRAILCEEVALGRMRRLSLAQAAYASHRLYAKMALIPKGDHEYRLIEDHSRSGLNGMCKLSETCSLPRGQDTAVVSLLYGCSPSSSCQCGRDRTAKGPYDYVFLKFDIASAYRHLFLNNVDRARTSVRLDQEVYENLALPFGAGTSPFHWCRTSAAISRIVASLLRHILGQVKFLSFVYVDDGLVALTQPYYTVGSILTLLVWRCLNFEINWRKCQFGVRAVKFIGYEAVLLPGGKAEVGVHPDIFLSIRDILLSFADKGYMTPAPLKKVLGKLVFASQGMRHLKGFLQPLYVTLNVIEKKHLRSIKLGPSSKTFGSILFWLGIAEHPRSRMPMGLPHPAGSHLVLASDASTEFMGGWVSDGDRGLWFQLKADSESLCEWAKLLAEGDDGVPSHRDIALLKLIASVISLHLAASIKVHLWG</sequence>
<dbReference type="Gene3D" id="3.30.70.270">
    <property type="match status" value="1"/>
</dbReference>
<dbReference type="Gene3D" id="3.10.10.10">
    <property type="entry name" value="HIV Type 1 Reverse Transcriptase, subunit A, domain 1"/>
    <property type="match status" value="1"/>
</dbReference>
<reference evidence="2 3" key="1">
    <citation type="submission" date="2008-07" db="EMBL/GenBank/DDBJ databases">
        <authorList>
            <person name="El-Sayed N."/>
            <person name="Caler E."/>
            <person name="Inman J."/>
            <person name="Amedeo P."/>
            <person name="Hass B."/>
            <person name="Wortman J."/>
        </authorList>
    </citation>
    <scope>NUCLEOTIDE SEQUENCE [LARGE SCALE GENOMIC DNA]</scope>
    <source>
        <strain evidence="3">ATCC 50983 / TXsc</strain>
    </source>
</reference>
<dbReference type="PANTHER" id="PTHR33050:SF7">
    <property type="entry name" value="RIBONUCLEASE H"/>
    <property type="match status" value="1"/>
</dbReference>
<dbReference type="SUPFAM" id="SSF56672">
    <property type="entry name" value="DNA/RNA polymerases"/>
    <property type="match status" value="1"/>
</dbReference>
<dbReference type="Pfam" id="PF00078">
    <property type="entry name" value="RVT_1"/>
    <property type="match status" value="1"/>
</dbReference>
<proteinExistence type="predicted"/>
<accession>C5K8N4</accession>
<dbReference type="RefSeq" id="XP_002787445.1">
    <property type="nucleotide sequence ID" value="XM_002787399.1"/>
</dbReference>
<dbReference type="GeneID" id="9039480"/>
<evidence type="ECO:0000313" key="3">
    <source>
        <dbReference type="Proteomes" id="UP000007800"/>
    </source>
</evidence>
<dbReference type="Proteomes" id="UP000007800">
    <property type="component" value="Unassembled WGS sequence"/>
</dbReference>
<evidence type="ECO:0000259" key="1">
    <source>
        <dbReference type="PROSITE" id="PS50878"/>
    </source>
</evidence>
<dbReference type="InterPro" id="IPR043128">
    <property type="entry name" value="Rev_trsase/Diguanyl_cyclase"/>
</dbReference>